<dbReference type="SUPFAM" id="SSF53927">
    <property type="entry name" value="Cytidine deaminase-like"/>
    <property type="match status" value="1"/>
</dbReference>
<proteinExistence type="predicted"/>
<evidence type="ECO:0000259" key="3">
    <source>
        <dbReference type="PROSITE" id="PS51747"/>
    </source>
</evidence>
<dbReference type="GO" id="GO:0052717">
    <property type="term" value="F:tRNA-specific adenosine-34 deaminase activity"/>
    <property type="evidence" value="ECO:0007669"/>
    <property type="project" value="UniProtKB-EC"/>
</dbReference>
<reference evidence="4 5" key="1">
    <citation type="submission" date="2023-08" db="EMBL/GenBank/DDBJ databases">
        <title>Arthrobacter horti sp. nov., isolated from forest soil.</title>
        <authorList>
            <person name="Park M."/>
        </authorList>
    </citation>
    <scope>NUCLEOTIDE SEQUENCE [LARGE SCALE GENOMIC DNA]</scope>
    <source>
        <strain evidence="4 5">YJM1</strain>
    </source>
</reference>
<evidence type="ECO:0000256" key="2">
    <source>
        <dbReference type="ARBA" id="ARBA00022833"/>
    </source>
</evidence>
<dbReference type="PANTHER" id="PTHR11079">
    <property type="entry name" value="CYTOSINE DEAMINASE FAMILY MEMBER"/>
    <property type="match status" value="1"/>
</dbReference>
<dbReference type="PROSITE" id="PS00903">
    <property type="entry name" value="CYT_DCMP_DEAMINASES_1"/>
    <property type="match status" value="1"/>
</dbReference>
<evidence type="ECO:0000313" key="5">
    <source>
        <dbReference type="Proteomes" id="UP001232725"/>
    </source>
</evidence>
<keyword evidence="5" id="KW-1185">Reference proteome</keyword>
<dbReference type="RefSeq" id="WP_305996947.1">
    <property type="nucleotide sequence ID" value="NZ_JAVALS010000008.1"/>
</dbReference>
<dbReference type="PANTHER" id="PTHR11079:SF161">
    <property type="entry name" value="CMP_DCMP-TYPE DEAMINASE DOMAIN-CONTAINING PROTEIN"/>
    <property type="match status" value="1"/>
</dbReference>
<dbReference type="CDD" id="cd01285">
    <property type="entry name" value="nucleoside_deaminase"/>
    <property type="match status" value="1"/>
</dbReference>
<evidence type="ECO:0000313" key="4">
    <source>
        <dbReference type="EMBL" id="MDP5227901.1"/>
    </source>
</evidence>
<organism evidence="4 5">
    <name type="scientific">Arthrobacter horti</name>
    <dbReference type="NCBI Taxonomy" id="3068273"/>
    <lineage>
        <taxon>Bacteria</taxon>
        <taxon>Bacillati</taxon>
        <taxon>Actinomycetota</taxon>
        <taxon>Actinomycetes</taxon>
        <taxon>Micrococcales</taxon>
        <taxon>Micrococcaceae</taxon>
        <taxon>Arthrobacter</taxon>
    </lineage>
</organism>
<keyword evidence="4" id="KW-0378">Hydrolase</keyword>
<dbReference type="InterPro" id="IPR016193">
    <property type="entry name" value="Cytidine_deaminase-like"/>
</dbReference>
<dbReference type="EMBL" id="JAVALS010000008">
    <property type="protein sequence ID" value="MDP5227901.1"/>
    <property type="molecule type" value="Genomic_DNA"/>
</dbReference>
<feature type="domain" description="CMP/dCMP-type deaminase" evidence="3">
    <location>
        <begin position="9"/>
        <end position="137"/>
    </location>
</feature>
<gene>
    <name evidence="4" type="ORF">Q9R02_12105</name>
</gene>
<dbReference type="Pfam" id="PF00383">
    <property type="entry name" value="dCMP_cyt_deam_1"/>
    <property type="match status" value="1"/>
</dbReference>
<name>A0ABT9IQN4_9MICC</name>
<keyword evidence="2" id="KW-0862">Zinc</keyword>
<comment type="caution">
    <text evidence="4">The sequence shown here is derived from an EMBL/GenBank/DDBJ whole genome shotgun (WGS) entry which is preliminary data.</text>
</comment>
<protein>
    <submittedName>
        <fullName evidence="4">Nucleoside deaminase</fullName>
        <ecNumber evidence="4">3.5.4.33</ecNumber>
    </submittedName>
</protein>
<sequence>MTHTLPSAEVLDGYFGPAVEVTLAGMRAGDGGPFGATLVNSEGEIVVALGNTVLRETDISGHAEMVAVREACKKLNTLDLSDCVMYATCEPCPMCVAVMMWAGIKTCYYASTHVDAGDNGFSDMHLRNYLDGSDTSTLDMVHLGEGREDCASIWTEFQALNAQN</sequence>
<dbReference type="EC" id="3.5.4.33" evidence="4"/>
<dbReference type="InterPro" id="IPR002125">
    <property type="entry name" value="CMP_dCMP_dom"/>
</dbReference>
<accession>A0ABT9IQN4</accession>
<keyword evidence="1" id="KW-0479">Metal-binding</keyword>
<dbReference type="Gene3D" id="3.40.140.10">
    <property type="entry name" value="Cytidine Deaminase, domain 2"/>
    <property type="match status" value="1"/>
</dbReference>
<dbReference type="PROSITE" id="PS51747">
    <property type="entry name" value="CYT_DCMP_DEAMINASES_2"/>
    <property type="match status" value="1"/>
</dbReference>
<evidence type="ECO:0000256" key="1">
    <source>
        <dbReference type="ARBA" id="ARBA00022723"/>
    </source>
</evidence>
<dbReference type="InterPro" id="IPR016192">
    <property type="entry name" value="APOBEC/CMP_deaminase_Zn-bd"/>
</dbReference>
<dbReference type="Proteomes" id="UP001232725">
    <property type="component" value="Unassembled WGS sequence"/>
</dbReference>